<reference evidence="2" key="1">
    <citation type="journal article" date="2019" name="Int. J. Syst. Evol. Microbiol.">
        <title>The Global Catalogue of Microorganisms (GCM) 10K type strain sequencing project: providing services to taxonomists for standard genome sequencing and annotation.</title>
        <authorList>
            <consortium name="The Broad Institute Genomics Platform"/>
            <consortium name="The Broad Institute Genome Sequencing Center for Infectious Disease"/>
            <person name="Wu L."/>
            <person name="Ma J."/>
        </authorList>
    </citation>
    <scope>NUCLEOTIDE SEQUENCE [LARGE SCALE GENOMIC DNA]</scope>
    <source>
        <strain evidence="2">KCTC 42087</strain>
    </source>
</reference>
<dbReference type="Proteomes" id="UP001596074">
    <property type="component" value="Unassembled WGS sequence"/>
</dbReference>
<keyword evidence="2" id="KW-1185">Reference proteome</keyword>
<dbReference type="RefSeq" id="WP_378282500.1">
    <property type="nucleotide sequence ID" value="NZ_JBHSON010000017.1"/>
</dbReference>
<organism evidence="1 2">
    <name type="scientific">Actinomadura rugatobispora</name>
    <dbReference type="NCBI Taxonomy" id="1994"/>
    <lineage>
        <taxon>Bacteria</taxon>
        <taxon>Bacillati</taxon>
        <taxon>Actinomycetota</taxon>
        <taxon>Actinomycetes</taxon>
        <taxon>Streptosporangiales</taxon>
        <taxon>Thermomonosporaceae</taxon>
        <taxon>Actinomadura</taxon>
    </lineage>
</organism>
<protein>
    <submittedName>
        <fullName evidence="1">Uncharacterized protein</fullName>
    </submittedName>
</protein>
<name>A0ABW0ZWZ1_9ACTN</name>
<gene>
    <name evidence="1" type="ORF">ACFPZN_14750</name>
</gene>
<accession>A0ABW0ZWZ1</accession>
<evidence type="ECO:0000313" key="2">
    <source>
        <dbReference type="Proteomes" id="UP001596074"/>
    </source>
</evidence>
<proteinExistence type="predicted"/>
<comment type="caution">
    <text evidence="1">The sequence shown here is derived from an EMBL/GenBank/DDBJ whole genome shotgun (WGS) entry which is preliminary data.</text>
</comment>
<evidence type="ECO:0000313" key="1">
    <source>
        <dbReference type="EMBL" id="MFC5746883.1"/>
    </source>
</evidence>
<dbReference type="EMBL" id="JBHSON010000017">
    <property type="protein sequence ID" value="MFC5746883.1"/>
    <property type="molecule type" value="Genomic_DNA"/>
</dbReference>
<sequence length="61" mass="7193">MRESRDGEPPLIDRAREGARLSRRVRRNLEILDEHSRDPEFRRLVRRVLDGRAPRRDGSGS</sequence>